<name>A0A1J3IZ57_NOCCA</name>
<proteinExistence type="predicted"/>
<evidence type="ECO:0000313" key="1">
    <source>
        <dbReference type="EMBL" id="JAU85609.1"/>
    </source>
</evidence>
<dbReference type="AlphaFoldDB" id="A0A1J3IZ57"/>
<organism evidence="1">
    <name type="scientific">Noccaea caerulescens</name>
    <name type="common">Alpine penny-cress</name>
    <name type="synonym">Thlaspi caerulescens</name>
    <dbReference type="NCBI Taxonomy" id="107243"/>
    <lineage>
        <taxon>Eukaryota</taxon>
        <taxon>Viridiplantae</taxon>
        <taxon>Streptophyta</taxon>
        <taxon>Embryophyta</taxon>
        <taxon>Tracheophyta</taxon>
        <taxon>Spermatophyta</taxon>
        <taxon>Magnoliopsida</taxon>
        <taxon>eudicotyledons</taxon>
        <taxon>Gunneridae</taxon>
        <taxon>Pentapetalae</taxon>
        <taxon>rosids</taxon>
        <taxon>malvids</taxon>
        <taxon>Brassicales</taxon>
        <taxon>Brassicaceae</taxon>
        <taxon>Coluteocarpeae</taxon>
        <taxon>Noccaea</taxon>
    </lineage>
</organism>
<gene>
    <name evidence="1" type="ORF">MP_TR2621_c0_g1_i1_g.7749</name>
</gene>
<reference evidence="1" key="1">
    <citation type="submission" date="2016-07" db="EMBL/GenBank/DDBJ databases">
        <title>De novo transcriptome assembly of four accessions of the metal hyperaccumulator plant Noccaea caerulescens.</title>
        <authorList>
            <person name="Blande D."/>
            <person name="Halimaa P."/>
            <person name="Tervahauta A.I."/>
            <person name="Aarts M.G."/>
            <person name="Karenlampi S.O."/>
        </authorList>
    </citation>
    <scope>NUCLEOTIDE SEQUENCE</scope>
</reference>
<sequence length="73" mass="8293">MFQSLVLPRTDFLSSFNLSLPLSLESGIVWSEIDNLFMNQNNPNNYYTPPLSSLTFSSLSFLVRFLSVLVILC</sequence>
<protein>
    <submittedName>
        <fullName evidence="1">Uncharacterized protein</fullName>
    </submittedName>
</protein>
<dbReference type="EMBL" id="GEVM01020329">
    <property type="protein sequence ID" value="JAU85609.1"/>
    <property type="molecule type" value="Transcribed_RNA"/>
</dbReference>
<accession>A0A1J3IZ57</accession>